<keyword evidence="3" id="KW-1185">Reference proteome</keyword>
<gene>
    <name evidence="2" type="ORF">AK812_SmicGene7876</name>
</gene>
<feature type="compositionally biased region" description="Polar residues" evidence="1">
    <location>
        <begin position="415"/>
        <end position="426"/>
    </location>
</feature>
<dbReference type="OrthoDB" id="439380at2759"/>
<proteinExistence type="predicted"/>
<evidence type="ECO:0000256" key="1">
    <source>
        <dbReference type="SAM" id="MobiDB-lite"/>
    </source>
</evidence>
<reference evidence="2 3" key="1">
    <citation type="submission" date="2016-02" db="EMBL/GenBank/DDBJ databases">
        <title>Genome analysis of coral dinoflagellate symbionts highlights evolutionary adaptations to a symbiotic lifestyle.</title>
        <authorList>
            <person name="Aranda M."/>
            <person name="Li Y."/>
            <person name="Liew Y.J."/>
            <person name="Baumgarten S."/>
            <person name="Simakov O."/>
            <person name="Wilson M."/>
            <person name="Piel J."/>
            <person name="Ashoor H."/>
            <person name="Bougouffa S."/>
            <person name="Bajic V.B."/>
            <person name="Ryu T."/>
            <person name="Ravasi T."/>
            <person name="Bayer T."/>
            <person name="Micklem G."/>
            <person name="Kim H."/>
            <person name="Bhak J."/>
            <person name="Lajeunesse T.C."/>
            <person name="Voolstra C.R."/>
        </authorList>
    </citation>
    <scope>NUCLEOTIDE SEQUENCE [LARGE SCALE GENOMIC DNA]</scope>
    <source>
        <strain evidence="2 3">CCMP2467</strain>
    </source>
</reference>
<dbReference type="Proteomes" id="UP000186817">
    <property type="component" value="Unassembled WGS sequence"/>
</dbReference>
<feature type="compositionally biased region" description="Low complexity" evidence="1">
    <location>
        <begin position="290"/>
        <end position="304"/>
    </location>
</feature>
<accession>A0A1Q9EMG9</accession>
<evidence type="ECO:0000313" key="2">
    <source>
        <dbReference type="EMBL" id="OLQ08624.1"/>
    </source>
</evidence>
<dbReference type="EMBL" id="LSRX01000113">
    <property type="protein sequence ID" value="OLQ08624.1"/>
    <property type="molecule type" value="Genomic_DNA"/>
</dbReference>
<feature type="region of interest" description="Disordered" evidence="1">
    <location>
        <begin position="274"/>
        <end position="304"/>
    </location>
</feature>
<comment type="caution">
    <text evidence="2">The sequence shown here is derived from an EMBL/GenBank/DDBJ whole genome shotgun (WGS) entry which is preliminary data.</text>
</comment>
<feature type="region of interest" description="Disordered" evidence="1">
    <location>
        <begin position="402"/>
        <end position="426"/>
    </location>
</feature>
<organism evidence="2 3">
    <name type="scientific">Symbiodinium microadriaticum</name>
    <name type="common">Dinoflagellate</name>
    <name type="synonym">Zooxanthella microadriatica</name>
    <dbReference type="NCBI Taxonomy" id="2951"/>
    <lineage>
        <taxon>Eukaryota</taxon>
        <taxon>Sar</taxon>
        <taxon>Alveolata</taxon>
        <taxon>Dinophyceae</taxon>
        <taxon>Suessiales</taxon>
        <taxon>Symbiodiniaceae</taxon>
        <taxon>Symbiodinium</taxon>
    </lineage>
</organism>
<sequence>MARSRRRQLDYSPCDDVILTQSKILNRMGRIRSSRKIFFVRPQVVGLRALASHIAQSHFYCLRCSKLASALQMDRMGDPPVDAAQVRSVLRWRREQHGDCTATLRASESDFTEEAERWANVDSKPIYLARWTLNIFCWAAVLSPFMLKLVRLKQTGRLGGIFTAEDWTFKVGVMKYSEERLANSWHGPDRLVDVGAEVTAALEADLDQMVKVKPEEEEEERAREDEDFLQARFSDANRLSQRRTTTLRDLQLAGELRARAMERLNSTRYSTKWKAGSDHKGLSKGYLRGASAPTTPAAASDLPRGAEFFAPPELLEEEEEREELSPAEEMADAVWFDAPDGRQLLVELSTRCEAQWRYSAADQEEMGHFREMIKELQEVRQVERAQHQAALHRLAEATRAFNEKTSPMETAKFELQSQQRTRNSEP</sequence>
<protein>
    <submittedName>
        <fullName evidence="2">Uncharacterized protein</fullName>
    </submittedName>
</protein>
<name>A0A1Q9EMG9_SYMMI</name>
<evidence type="ECO:0000313" key="3">
    <source>
        <dbReference type="Proteomes" id="UP000186817"/>
    </source>
</evidence>
<dbReference type="AlphaFoldDB" id="A0A1Q9EMG9"/>